<feature type="domain" description="HTH lysR-type" evidence="8">
    <location>
        <begin position="1"/>
        <end position="58"/>
    </location>
</feature>
<dbReference type="SUPFAM" id="SSF53850">
    <property type="entry name" value="Periplasmic binding protein-like II"/>
    <property type="match status" value="1"/>
</dbReference>
<dbReference type="CDD" id="cd08414">
    <property type="entry name" value="PBP2_LTTR_aromatics_like"/>
    <property type="match status" value="1"/>
</dbReference>
<evidence type="ECO:0000313" key="9">
    <source>
        <dbReference type="EMBL" id="TPG36686.1"/>
    </source>
</evidence>
<dbReference type="InterPro" id="IPR000847">
    <property type="entry name" value="LysR_HTH_N"/>
</dbReference>
<evidence type="ECO:0000256" key="2">
    <source>
        <dbReference type="ARBA" id="ARBA00023015"/>
    </source>
</evidence>
<dbReference type="RefSeq" id="WP_140687468.1">
    <property type="nucleotide sequence ID" value="NZ_RCZG01000001.1"/>
</dbReference>
<comment type="similarity">
    <text evidence="1">Belongs to the LysR transcriptional regulatory family.</text>
</comment>
<protein>
    <recommendedName>
        <fullName evidence="6">Probable hydrogen peroxide-inducible genes activator</fullName>
    </recommendedName>
</protein>
<reference evidence="9 10" key="1">
    <citation type="journal article" date="2019" name="Environ. Microbiol.">
        <title>Species interactions and distinct microbial communities in high Arctic permafrost affected cryosols are associated with the CH4 and CO2 gas fluxes.</title>
        <authorList>
            <person name="Altshuler I."/>
            <person name="Hamel J."/>
            <person name="Turney S."/>
            <person name="Magnuson E."/>
            <person name="Levesque R."/>
            <person name="Greer C."/>
            <person name="Whyte L.G."/>
        </authorList>
    </citation>
    <scope>NUCLEOTIDE SEQUENCE [LARGE SCALE GENOMIC DNA]</scope>
    <source>
        <strain evidence="9 10">S5.20</strain>
    </source>
</reference>
<sequence>MDINEIRSFLAVAEELHFGRAAERLHVAQPPLSRTIKQLERELGTTLFDRNTRSVRLTSSGQALVEPAKEVLDALRRARAAVASADDGEVGTVRIAFAGVSTHPLVARLARVVRSQRPGIVLEMSSQNFAQPVMRRLVAGETDVALGRWDVIPAEIQAKVVMRDSLVVAVPDTHALAGAHRLSISQLSSDAFVSLPPYEGSVLPDRLRRLARANGFVPDIVQIAPDTQTALALVSAQVGCHLTLASVAGNVADPHVMFIPLDEPVPEDNDVHLRAAWRRDDRSPALRAVMHELLTLNDETAQAD</sequence>
<dbReference type="Pfam" id="PF03466">
    <property type="entry name" value="LysR_substrate"/>
    <property type="match status" value="1"/>
</dbReference>
<accession>A0A502EJK8</accession>
<keyword evidence="10" id="KW-1185">Reference proteome</keyword>
<dbReference type="SUPFAM" id="SSF46785">
    <property type="entry name" value="Winged helix' DNA-binding domain"/>
    <property type="match status" value="1"/>
</dbReference>
<dbReference type="GO" id="GO:0032993">
    <property type="term" value="C:protein-DNA complex"/>
    <property type="evidence" value="ECO:0007669"/>
    <property type="project" value="TreeGrafter"/>
</dbReference>
<gene>
    <name evidence="9" type="ORF">EAH80_01690</name>
</gene>
<dbReference type="FunFam" id="1.10.10.10:FF:000001">
    <property type="entry name" value="LysR family transcriptional regulator"/>
    <property type="match status" value="1"/>
</dbReference>
<dbReference type="AlphaFoldDB" id="A0A502EJK8"/>
<dbReference type="GO" id="GO:0003677">
    <property type="term" value="F:DNA binding"/>
    <property type="evidence" value="ECO:0007669"/>
    <property type="project" value="UniProtKB-KW"/>
</dbReference>
<dbReference type="OrthoDB" id="3176554at2"/>
<evidence type="ECO:0000313" key="10">
    <source>
        <dbReference type="Proteomes" id="UP000320095"/>
    </source>
</evidence>
<organism evidence="9 10">
    <name type="scientific">Mycolicibacterium hodleri</name>
    <dbReference type="NCBI Taxonomy" id="49897"/>
    <lineage>
        <taxon>Bacteria</taxon>
        <taxon>Bacillati</taxon>
        <taxon>Actinomycetota</taxon>
        <taxon>Actinomycetes</taxon>
        <taxon>Mycobacteriales</taxon>
        <taxon>Mycobacteriaceae</taxon>
        <taxon>Mycolicibacterium</taxon>
    </lineage>
</organism>
<proteinExistence type="inferred from homology"/>
<evidence type="ECO:0000256" key="7">
    <source>
        <dbReference type="ARBA" id="ARBA00056658"/>
    </source>
</evidence>
<name>A0A502EJK8_9MYCO</name>
<dbReference type="InterPro" id="IPR036390">
    <property type="entry name" value="WH_DNA-bd_sf"/>
</dbReference>
<evidence type="ECO:0000256" key="4">
    <source>
        <dbReference type="ARBA" id="ARBA00023159"/>
    </source>
</evidence>
<dbReference type="PRINTS" id="PR00039">
    <property type="entry name" value="HTHLYSR"/>
</dbReference>
<dbReference type="Proteomes" id="UP000320095">
    <property type="component" value="Unassembled WGS sequence"/>
</dbReference>
<dbReference type="PROSITE" id="PS50931">
    <property type="entry name" value="HTH_LYSR"/>
    <property type="match status" value="1"/>
</dbReference>
<dbReference type="Gene3D" id="1.10.10.10">
    <property type="entry name" value="Winged helix-like DNA-binding domain superfamily/Winged helix DNA-binding domain"/>
    <property type="match status" value="1"/>
</dbReference>
<evidence type="ECO:0000256" key="3">
    <source>
        <dbReference type="ARBA" id="ARBA00023125"/>
    </source>
</evidence>
<keyword evidence="4" id="KW-0010">Activator</keyword>
<evidence type="ECO:0000259" key="8">
    <source>
        <dbReference type="PROSITE" id="PS50931"/>
    </source>
</evidence>
<comment type="caution">
    <text evidence="9">The sequence shown here is derived from an EMBL/GenBank/DDBJ whole genome shotgun (WGS) entry which is preliminary data.</text>
</comment>
<dbReference type="Gene3D" id="3.40.190.10">
    <property type="entry name" value="Periplasmic binding protein-like II"/>
    <property type="match status" value="2"/>
</dbReference>
<keyword evidence="5" id="KW-0804">Transcription</keyword>
<evidence type="ECO:0000256" key="5">
    <source>
        <dbReference type="ARBA" id="ARBA00023163"/>
    </source>
</evidence>
<dbReference type="PANTHER" id="PTHR30346">
    <property type="entry name" value="TRANSCRIPTIONAL DUAL REGULATOR HCAR-RELATED"/>
    <property type="match status" value="1"/>
</dbReference>
<dbReference type="InterPro" id="IPR036388">
    <property type="entry name" value="WH-like_DNA-bd_sf"/>
</dbReference>
<dbReference type="InterPro" id="IPR005119">
    <property type="entry name" value="LysR_subst-bd"/>
</dbReference>
<comment type="function">
    <text evidence="7">Required for the induction the katG gene for catalase. Involved in the response to hydrogen peroxide.</text>
</comment>
<dbReference type="EMBL" id="RCZG01000001">
    <property type="protein sequence ID" value="TPG36686.1"/>
    <property type="molecule type" value="Genomic_DNA"/>
</dbReference>
<evidence type="ECO:0000256" key="6">
    <source>
        <dbReference type="ARBA" id="ARBA00040885"/>
    </source>
</evidence>
<keyword evidence="2" id="KW-0805">Transcription regulation</keyword>
<dbReference type="GO" id="GO:0003700">
    <property type="term" value="F:DNA-binding transcription factor activity"/>
    <property type="evidence" value="ECO:0007669"/>
    <property type="project" value="InterPro"/>
</dbReference>
<dbReference type="PANTHER" id="PTHR30346:SF0">
    <property type="entry name" value="HCA OPERON TRANSCRIPTIONAL ACTIVATOR HCAR"/>
    <property type="match status" value="1"/>
</dbReference>
<dbReference type="Pfam" id="PF00126">
    <property type="entry name" value="HTH_1"/>
    <property type="match status" value="1"/>
</dbReference>
<evidence type="ECO:0000256" key="1">
    <source>
        <dbReference type="ARBA" id="ARBA00009437"/>
    </source>
</evidence>
<keyword evidence="3" id="KW-0238">DNA-binding</keyword>